<reference evidence="1" key="1">
    <citation type="submission" date="2023-02" db="EMBL/GenBank/DDBJ databases">
        <title>Genome sequence of Hyphococcus flavus.</title>
        <authorList>
            <person name="Rong J.-C."/>
            <person name="Zhao Q."/>
            <person name="Yi M."/>
            <person name="Wu J.-Y."/>
        </authorList>
    </citation>
    <scope>NUCLEOTIDE SEQUENCE</scope>
    <source>
        <strain evidence="1">MCCC 1K03223</strain>
    </source>
</reference>
<gene>
    <name evidence="1" type="ORF">PUV54_00105</name>
</gene>
<dbReference type="AlphaFoldDB" id="A0AAE9ZDH4"/>
<evidence type="ECO:0000313" key="1">
    <source>
        <dbReference type="EMBL" id="WDI31595.1"/>
    </source>
</evidence>
<dbReference type="Proteomes" id="UP001214043">
    <property type="component" value="Chromosome"/>
</dbReference>
<keyword evidence="2" id="KW-1185">Reference proteome</keyword>
<accession>A0AAE9ZDH4</accession>
<dbReference type="KEGG" id="hfl:PUV54_00105"/>
<dbReference type="EMBL" id="CP118166">
    <property type="protein sequence ID" value="WDI31595.1"/>
    <property type="molecule type" value="Genomic_DNA"/>
</dbReference>
<dbReference type="RefSeq" id="WP_274493482.1">
    <property type="nucleotide sequence ID" value="NZ_CP118166.1"/>
</dbReference>
<dbReference type="Pfam" id="PF04883">
    <property type="entry name" value="HK97-gp10_like"/>
    <property type="match status" value="1"/>
</dbReference>
<organism evidence="1 2">
    <name type="scientific">Hyphococcus flavus</name>
    <dbReference type="NCBI Taxonomy" id="1866326"/>
    <lineage>
        <taxon>Bacteria</taxon>
        <taxon>Pseudomonadati</taxon>
        <taxon>Pseudomonadota</taxon>
        <taxon>Alphaproteobacteria</taxon>
        <taxon>Parvularculales</taxon>
        <taxon>Parvularculaceae</taxon>
        <taxon>Hyphococcus</taxon>
    </lineage>
</organism>
<protein>
    <submittedName>
        <fullName evidence="1">HK97 gp10 family phage protein</fullName>
    </submittedName>
</protein>
<sequence length="144" mass="15941">MARKTFRLEGVDELEKVFKRLPEKLRTKVILNAVRAGGRVIRNEAKARAPRDTGELARSITVATVKKKRRNENSLVRVGFKKPTSRRAHLAEYGTSTQAAQPFMRPALDTKGEAAIQAITEKVAEGMAKEAAKLASETGASRRR</sequence>
<dbReference type="InterPro" id="IPR010064">
    <property type="entry name" value="HK97-gp10_tail"/>
</dbReference>
<evidence type="ECO:0000313" key="2">
    <source>
        <dbReference type="Proteomes" id="UP001214043"/>
    </source>
</evidence>
<proteinExistence type="predicted"/>
<name>A0AAE9ZDH4_9PROT</name>
<dbReference type="NCBIfam" id="TIGR01725">
    <property type="entry name" value="phge_HK97_gp10"/>
    <property type="match status" value="1"/>
</dbReference>